<dbReference type="AlphaFoldDB" id="A0A502CY11"/>
<accession>A0A502CY11</accession>
<dbReference type="Proteomes" id="UP000317722">
    <property type="component" value="Unassembled WGS sequence"/>
</dbReference>
<reference evidence="1 2" key="1">
    <citation type="journal article" date="2019" name="Environ. Microbiol.">
        <title>Species interactions and distinct microbial communities in high Arctic permafrost affected cryosols are associated with the CH4 and CO2 gas fluxes.</title>
        <authorList>
            <person name="Altshuler I."/>
            <person name="Hamel J."/>
            <person name="Turney S."/>
            <person name="Magnuson E."/>
            <person name="Levesque R."/>
            <person name="Greer C."/>
            <person name="Whyte L.G."/>
        </authorList>
    </citation>
    <scope>NUCLEOTIDE SEQUENCE [LARGE SCALE GENOMIC DNA]</scope>
    <source>
        <strain evidence="1 2">S9.3A</strain>
    </source>
</reference>
<comment type="caution">
    <text evidence="1">The sequence shown here is derived from an EMBL/GenBank/DDBJ whole genome shotgun (WGS) entry which is preliminary data.</text>
</comment>
<organism evidence="1 2">
    <name type="scientific">Pedococcus bigeumensis</name>
    <dbReference type="NCBI Taxonomy" id="433644"/>
    <lineage>
        <taxon>Bacteria</taxon>
        <taxon>Bacillati</taxon>
        <taxon>Actinomycetota</taxon>
        <taxon>Actinomycetes</taxon>
        <taxon>Micrococcales</taxon>
        <taxon>Intrasporangiaceae</taxon>
        <taxon>Pedococcus</taxon>
    </lineage>
</organism>
<sequence>MVWLVWDKQFLKGMFVVRDAAEQRSIEVRAERGVVEPHDPQGFSVRVEPLWVNVPPEHAAGHRNQVLRDAIDVIRRDWGLLNLPELGTGHHFRLDRYLAIPVDGRLTYPRFQFNDARELWPGFSDVLTVFRDAAWDDVSTSLWFISRQGSTGGDIPALVIQHDPDEVLSAARLVVDDW</sequence>
<evidence type="ECO:0008006" key="3">
    <source>
        <dbReference type="Google" id="ProtNLM"/>
    </source>
</evidence>
<evidence type="ECO:0000313" key="2">
    <source>
        <dbReference type="Proteomes" id="UP000317722"/>
    </source>
</evidence>
<proteinExistence type="predicted"/>
<protein>
    <recommendedName>
        <fullName evidence="3">Antitoxin Xre/MbcA/ParS-like toxin-binding domain-containing protein</fullName>
    </recommendedName>
</protein>
<evidence type="ECO:0000313" key="1">
    <source>
        <dbReference type="EMBL" id="TPG17049.1"/>
    </source>
</evidence>
<keyword evidence="2" id="KW-1185">Reference proteome</keyword>
<dbReference type="EMBL" id="RCZM01000003">
    <property type="protein sequence ID" value="TPG17049.1"/>
    <property type="molecule type" value="Genomic_DNA"/>
</dbReference>
<gene>
    <name evidence="1" type="ORF">EAH86_09745</name>
</gene>
<name>A0A502CY11_9MICO</name>